<organism evidence="9 10">
    <name type="scientific">Vibrio natriegens NBRC 15636 = ATCC 14048 = DSM 759</name>
    <dbReference type="NCBI Taxonomy" id="1219067"/>
    <lineage>
        <taxon>Bacteria</taxon>
        <taxon>Pseudomonadati</taxon>
        <taxon>Pseudomonadota</taxon>
        <taxon>Gammaproteobacteria</taxon>
        <taxon>Vibrionales</taxon>
        <taxon>Vibrionaceae</taxon>
        <taxon>Vibrio</taxon>
    </lineage>
</organism>
<dbReference type="GO" id="GO:0008870">
    <property type="term" value="F:galactoside O-acetyltransferase activity"/>
    <property type="evidence" value="ECO:0007669"/>
    <property type="project" value="TreeGrafter"/>
</dbReference>
<dbReference type="RefSeq" id="WP_020333270.1">
    <property type="nucleotide sequence ID" value="NZ_ATFJ01000004.1"/>
</dbReference>
<evidence type="ECO:0000256" key="5">
    <source>
        <dbReference type="ARBA" id="ARBA00023315"/>
    </source>
</evidence>
<dbReference type="Proteomes" id="UP000092741">
    <property type="component" value="Chromosome 1"/>
</dbReference>
<gene>
    <name evidence="9" type="ORF">BA890_07515</name>
</gene>
<dbReference type="EMBL" id="CP016345">
    <property type="protein sequence ID" value="ANQ12616.1"/>
    <property type="molecule type" value="Genomic_DNA"/>
</dbReference>
<dbReference type="GeneID" id="70912303"/>
<dbReference type="SUPFAM" id="SSF51161">
    <property type="entry name" value="Trimeric LpxA-like enzymes"/>
    <property type="match status" value="1"/>
</dbReference>
<dbReference type="InterPro" id="IPR018357">
    <property type="entry name" value="Hexapep_transf_CS"/>
</dbReference>
<dbReference type="PROSITE" id="PS00101">
    <property type="entry name" value="HEXAPEP_TRANSFERASES"/>
    <property type="match status" value="1"/>
</dbReference>
<evidence type="ECO:0000313" key="9">
    <source>
        <dbReference type="EMBL" id="ANQ12616.1"/>
    </source>
</evidence>
<comment type="function">
    <text evidence="6">Acetyltransferase implicated in the O-acetylation of Nod factors.</text>
</comment>
<keyword evidence="2" id="KW-0536">Nodulation</keyword>
<keyword evidence="10" id="KW-1185">Reference proteome</keyword>
<proteinExistence type="inferred from homology"/>
<accession>A0AAN0Y2B1</accession>
<evidence type="ECO:0000256" key="1">
    <source>
        <dbReference type="ARBA" id="ARBA00007274"/>
    </source>
</evidence>
<dbReference type="Gene3D" id="2.160.10.10">
    <property type="entry name" value="Hexapeptide repeat proteins"/>
    <property type="match status" value="1"/>
</dbReference>
<keyword evidence="4" id="KW-0677">Repeat</keyword>
<keyword evidence="3 7" id="KW-0808">Transferase</keyword>
<dbReference type="PANTHER" id="PTHR43017">
    <property type="entry name" value="GALACTOSIDE O-ACETYLTRANSFERASE"/>
    <property type="match status" value="1"/>
</dbReference>
<dbReference type="PANTHER" id="PTHR43017:SF1">
    <property type="entry name" value="ACETYLTRANSFERASE YJL218W-RELATED"/>
    <property type="match status" value="1"/>
</dbReference>
<evidence type="ECO:0000256" key="3">
    <source>
        <dbReference type="ARBA" id="ARBA00022679"/>
    </source>
</evidence>
<name>A0AAN0Y2B1_VIBNA</name>
<dbReference type="FunFam" id="2.160.10.10:FF:000025">
    <property type="entry name" value="Hexapeptide-repeat containing-acetyltransferase"/>
    <property type="match status" value="1"/>
</dbReference>
<dbReference type="InterPro" id="IPR024688">
    <property type="entry name" value="Mac_dom"/>
</dbReference>
<reference evidence="9 10" key="1">
    <citation type="submission" date="2016-07" db="EMBL/GenBank/DDBJ databases">
        <title>Developing Vibrio natriegens as a novel, fast-growing host for biotechnology.</title>
        <authorList>
            <person name="Weinstock M.T."/>
            <person name="Hesek E.D."/>
            <person name="Wilson C.M."/>
            <person name="Gibson D.G."/>
        </authorList>
    </citation>
    <scope>NUCLEOTIDE SEQUENCE [LARGE SCALE GENOMIC DNA]</scope>
    <source>
        <strain evidence="9 10">ATCC 14048</strain>
    </source>
</reference>
<evidence type="ECO:0000259" key="8">
    <source>
        <dbReference type="Pfam" id="PF12464"/>
    </source>
</evidence>
<dbReference type="AlphaFoldDB" id="A0AAN0Y2B1"/>
<dbReference type="Pfam" id="PF00132">
    <property type="entry name" value="Hexapep"/>
    <property type="match status" value="1"/>
</dbReference>
<dbReference type="Pfam" id="PF12464">
    <property type="entry name" value="Mac"/>
    <property type="match status" value="1"/>
</dbReference>
<evidence type="ECO:0000256" key="7">
    <source>
        <dbReference type="RuleBase" id="RU367021"/>
    </source>
</evidence>
<evidence type="ECO:0000256" key="4">
    <source>
        <dbReference type="ARBA" id="ARBA00022737"/>
    </source>
</evidence>
<dbReference type="EC" id="2.3.1.-" evidence="7"/>
<dbReference type="CDD" id="cd03357">
    <property type="entry name" value="LbH_MAT_GAT"/>
    <property type="match status" value="1"/>
</dbReference>
<protein>
    <recommendedName>
        <fullName evidence="7">Acetyltransferase</fullName>
        <ecNumber evidence="7">2.3.1.-</ecNumber>
    </recommendedName>
</protein>
<evidence type="ECO:0000256" key="6">
    <source>
        <dbReference type="ARBA" id="ARBA00055587"/>
    </source>
</evidence>
<dbReference type="InterPro" id="IPR001451">
    <property type="entry name" value="Hexapep"/>
</dbReference>
<comment type="similarity">
    <text evidence="1 7">Belongs to the transferase hexapeptide repeat family.</text>
</comment>
<feature type="domain" description="Maltose/galactoside acetyltransferase" evidence="8">
    <location>
        <begin position="12"/>
        <end position="53"/>
    </location>
</feature>
<evidence type="ECO:0000313" key="10">
    <source>
        <dbReference type="Proteomes" id="UP000092741"/>
    </source>
</evidence>
<dbReference type="KEGG" id="vna:PN96_05830"/>
<dbReference type="InterPro" id="IPR011004">
    <property type="entry name" value="Trimer_LpxA-like_sf"/>
</dbReference>
<sequence length="204" mass="21893">MHTTVDDFSTLEPYNASFQARVDKAQDLLWQINHTHPREKEKRHQLFGQLLGSYHNNEIVPPFHCDLGEKIYFGQGGFVNYGLVVTDIAEVHIGDNVLIGPRVQLCAAGHPILAENRVAPISCGEPIHIGNRVWIGAGAIVLAGVTIGDNTVIGAGSVVNKDIPANVVAVGSPCKVIKQLSAPDFKSNSLSNQASEPIAEADSL</sequence>
<evidence type="ECO:0000256" key="2">
    <source>
        <dbReference type="ARBA" id="ARBA00022458"/>
    </source>
</evidence>
<dbReference type="InterPro" id="IPR039369">
    <property type="entry name" value="LacA-like"/>
</dbReference>
<keyword evidence="5 7" id="KW-0012">Acyltransferase</keyword>